<reference evidence="1" key="2">
    <citation type="submission" date="2023-01" db="EMBL/GenBank/DDBJ databases">
        <title>Draft genome sequence of Paraferrimonas sedimenticola strain NBRC 101628.</title>
        <authorList>
            <person name="Sun Q."/>
            <person name="Mori K."/>
        </authorList>
    </citation>
    <scope>NUCLEOTIDE SEQUENCE</scope>
    <source>
        <strain evidence="1">NBRC 101628</strain>
    </source>
</reference>
<dbReference type="AlphaFoldDB" id="A0AA37RX20"/>
<comment type="caution">
    <text evidence="1">The sequence shown here is derived from an EMBL/GenBank/DDBJ whole genome shotgun (WGS) entry which is preliminary data.</text>
</comment>
<proteinExistence type="predicted"/>
<evidence type="ECO:0000313" key="1">
    <source>
        <dbReference type="EMBL" id="GLP96855.1"/>
    </source>
</evidence>
<accession>A0AA37RX20</accession>
<dbReference type="RefSeq" id="WP_095504169.1">
    <property type="nucleotide sequence ID" value="NZ_BSNC01000005.1"/>
</dbReference>
<keyword evidence="2" id="KW-1185">Reference proteome</keyword>
<protein>
    <submittedName>
        <fullName evidence="1">Uncharacterized protein</fullName>
    </submittedName>
</protein>
<dbReference type="EMBL" id="BSNC01000005">
    <property type="protein sequence ID" value="GLP96855.1"/>
    <property type="molecule type" value="Genomic_DNA"/>
</dbReference>
<reference evidence="1" key="1">
    <citation type="journal article" date="2014" name="Int. J. Syst. Evol. Microbiol.">
        <title>Complete genome sequence of Corynebacterium casei LMG S-19264T (=DSM 44701T), isolated from a smear-ripened cheese.</title>
        <authorList>
            <consortium name="US DOE Joint Genome Institute (JGI-PGF)"/>
            <person name="Walter F."/>
            <person name="Albersmeier A."/>
            <person name="Kalinowski J."/>
            <person name="Ruckert C."/>
        </authorList>
    </citation>
    <scope>NUCLEOTIDE SEQUENCE</scope>
    <source>
        <strain evidence="1">NBRC 101628</strain>
    </source>
</reference>
<gene>
    <name evidence="1" type="ORF">GCM10007895_21610</name>
</gene>
<organism evidence="1 2">
    <name type="scientific">Paraferrimonas sedimenticola</name>
    <dbReference type="NCBI Taxonomy" id="375674"/>
    <lineage>
        <taxon>Bacteria</taxon>
        <taxon>Pseudomonadati</taxon>
        <taxon>Pseudomonadota</taxon>
        <taxon>Gammaproteobacteria</taxon>
        <taxon>Alteromonadales</taxon>
        <taxon>Ferrimonadaceae</taxon>
        <taxon>Paraferrimonas</taxon>
    </lineage>
</organism>
<dbReference type="Proteomes" id="UP001161422">
    <property type="component" value="Unassembled WGS sequence"/>
</dbReference>
<name>A0AA37RX20_9GAMM</name>
<sequence>MIAWVYSTHKEAIITQFKINQLDWRKRRRPSQTLTPTRIECEDFQKIHNHFSKTWVSFNDGSHRQMIGRVVLNTVTQEWELNALSADGLSVAATLIET</sequence>
<evidence type="ECO:0000313" key="2">
    <source>
        <dbReference type="Proteomes" id="UP001161422"/>
    </source>
</evidence>